<keyword evidence="7" id="KW-0732">Signal</keyword>
<dbReference type="GO" id="GO:0008663">
    <property type="term" value="F:2',3'-cyclic-nucleotide 2'-phosphodiesterase activity"/>
    <property type="evidence" value="ECO:0007669"/>
    <property type="project" value="UniProtKB-EC"/>
</dbReference>
<dbReference type="InterPro" id="IPR006179">
    <property type="entry name" value="5_nucleotidase/apyrase"/>
</dbReference>
<evidence type="ECO:0000256" key="3">
    <source>
        <dbReference type="ARBA" id="ARBA00001968"/>
    </source>
</evidence>
<dbReference type="InterPro" id="IPR004843">
    <property type="entry name" value="Calcineurin-like_PHP"/>
</dbReference>
<dbReference type="PROSITE" id="PS00786">
    <property type="entry name" value="5_NUCLEOTIDASE_2"/>
    <property type="match status" value="1"/>
</dbReference>
<dbReference type="Gene3D" id="3.60.21.10">
    <property type="match status" value="1"/>
</dbReference>
<feature type="domain" description="5'-Nucleotidase C-terminal" evidence="13">
    <location>
        <begin position="434"/>
        <end position="615"/>
    </location>
</feature>
<evidence type="ECO:0000256" key="11">
    <source>
        <dbReference type="RuleBase" id="RU362119"/>
    </source>
</evidence>
<dbReference type="GO" id="GO:0046872">
    <property type="term" value="F:metal ion binding"/>
    <property type="evidence" value="ECO:0007669"/>
    <property type="project" value="UniProtKB-KW"/>
</dbReference>
<dbReference type="InterPro" id="IPR008334">
    <property type="entry name" value="5'-Nucleotdase_C"/>
</dbReference>
<evidence type="ECO:0000313" key="14">
    <source>
        <dbReference type="EMBL" id="MEC1180718.1"/>
    </source>
</evidence>
<dbReference type="PANTHER" id="PTHR11575">
    <property type="entry name" value="5'-NUCLEOTIDASE-RELATED"/>
    <property type="match status" value="1"/>
</dbReference>
<dbReference type="Proteomes" id="UP001344888">
    <property type="component" value="Unassembled WGS sequence"/>
</dbReference>
<dbReference type="PANTHER" id="PTHR11575:SF6">
    <property type="entry name" value="2',3'-CYCLIC-NUCLEOTIDE 2'-PHOSPHODIESTERASE_3'-NUCLEOTIDASE"/>
    <property type="match status" value="1"/>
</dbReference>
<evidence type="ECO:0000256" key="4">
    <source>
        <dbReference type="ARBA" id="ARBA00004196"/>
    </source>
</evidence>
<dbReference type="GO" id="GO:0000166">
    <property type="term" value="F:nucleotide binding"/>
    <property type="evidence" value="ECO:0007669"/>
    <property type="project" value="UniProtKB-KW"/>
</dbReference>
<reference evidence="14 15" key="1">
    <citation type="submission" date="2023-03" db="EMBL/GenBank/DDBJ databases">
        <title>Bacillus Genome Sequencing.</title>
        <authorList>
            <person name="Dunlap C."/>
        </authorList>
    </citation>
    <scope>NUCLEOTIDE SEQUENCE [LARGE SCALE GENOMIC DNA]</scope>
    <source>
        <strain evidence="14 15">B-59205</strain>
    </source>
</reference>
<organism evidence="14 15">
    <name type="scientific">Metasolibacillus meyeri</name>
    <dbReference type="NCBI Taxonomy" id="1071052"/>
    <lineage>
        <taxon>Bacteria</taxon>
        <taxon>Bacillati</taxon>
        <taxon>Bacillota</taxon>
        <taxon>Bacilli</taxon>
        <taxon>Bacillales</taxon>
        <taxon>Caryophanaceae</taxon>
        <taxon>Metasolibacillus</taxon>
    </lineage>
</organism>
<comment type="cofactor">
    <cofactor evidence="3">
        <name>a divalent metal cation</name>
        <dbReference type="ChEBI" id="CHEBI:60240"/>
    </cofactor>
</comment>
<evidence type="ECO:0000256" key="5">
    <source>
        <dbReference type="ARBA" id="ARBA00006654"/>
    </source>
</evidence>
<dbReference type="Pfam" id="PF00149">
    <property type="entry name" value="Metallophos"/>
    <property type="match status" value="1"/>
</dbReference>
<dbReference type="InterPro" id="IPR029052">
    <property type="entry name" value="Metallo-depent_PP-like"/>
</dbReference>
<evidence type="ECO:0000313" key="15">
    <source>
        <dbReference type="Proteomes" id="UP001344888"/>
    </source>
</evidence>
<dbReference type="SUPFAM" id="SSF56300">
    <property type="entry name" value="Metallo-dependent phosphatases"/>
    <property type="match status" value="1"/>
</dbReference>
<dbReference type="GO" id="GO:0009166">
    <property type="term" value="P:nucleotide catabolic process"/>
    <property type="evidence" value="ECO:0007669"/>
    <property type="project" value="InterPro"/>
</dbReference>
<sequence length="697" mass="75887">MHAFVIAARGLATENASLDVLDKFADNAKIHASHKQDMANAAALDILNGFADGTISHTKIVTEQQMELIVKRFVEQYNNAATMDDEDEAKVALRILGTSDIHTNLANYNYYLDQSAKDVGLANTAALIEEARAENPNNLLFDNGDLIQGTPLGSYKALEAKLQPGEVHPAVAALNALGYDGATLGNHEFNYGLDYLSEVMDDAEFTWVNANVRDAKTGDYYFEPYAILEREVVDADGDKHVIKVGVTGIVPTQILGWDAIHLTGKVTVDQPLDALEKVIPDMEAAGADVIIVLSHSGIGSDQNVQGNENVGYQITQLEGVDAVITGHSHMQFPGDYQDLKNVNQDKGTINGIPTVMPGAYGSHLGVIDLELELEGDEWVVTDGTGEIRAINREGLVPSKDVLEAVKDAHEGTLEYIRRAVGETSAPINSYFGLVQDTAAIEIITQAQTWFIQDQLKGTADAELPMLSAGAPFKAGSRDNASDYTNIPAGPLAIKNMADIYHYDNTVATVKVTGAEVIEWLEMAAGVFATIDPTKTEEQNIIDPEARSYNFDVLDGVTYEIDVTSPAKYDRRGNVVDESSNRIKNVQFDGKPIDLSQEFLIIVNNYRVGGSYGAQFVKADQSNLTVYAHENRQAIIDYIIEKGTINPQANNNWKFVAFPENTKVVFLTADVAKDYIPEGSNIEYIGPSANGFGKFLLK</sequence>
<dbReference type="AlphaFoldDB" id="A0AAW9NWF3"/>
<comment type="catalytic activity">
    <reaction evidence="2">
        <text>a nucleoside 2',3'-cyclic phosphate + H2O = a nucleoside 3'-phosphate + H(+)</text>
        <dbReference type="Rhea" id="RHEA:19621"/>
        <dbReference type="ChEBI" id="CHEBI:15377"/>
        <dbReference type="ChEBI" id="CHEBI:15378"/>
        <dbReference type="ChEBI" id="CHEBI:66949"/>
        <dbReference type="ChEBI" id="CHEBI:66954"/>
        <dbReference type="EC" id="3.1.4.16"/>
    </reaction>
</comment>
<dbReference type="InterPro" id="IPR036907">
    <property type="entry name" value="5'-Nucleotdase_C_sf"/>
</dbReference>
<evidence type="ECO:0000256" key="2">
    <source>
        <dbReference type="ARBA" id="ARBA00001730"/>
    </source>
</evidence>
<comment type="subcellular location">
    <subcellularLocation>
        <location evidence="4">Cell envelope</location>
    </subcellularLocation>
</comment>
<dbReference type="EMBL" id="JARSFG010000042">
    <property type="protein sequence ID" value="MEC1180718.1"/>
    <property type="molecule type" value="Genomic_DNA"/>
</dbReference>
<dbReference type="GO" id="GO:0008254">
    <property type="term" value="F:3'-nucleotidase activity"/>
    <property type="evidence" value="ECO:0007669"/>
    <property type="project" value="UniProtKB-EC"/>
</dbReference>
<evidence type="ECO:0000259" key="12">
    <source>
        <dbReference type="Pfam" id="PF00149"/>
    </source>
</evidence>
<dbReference type="GO" id="GO:0030288">
    <property type="term" value="C:outer membrane-bounded periplasmic space"/>
    <property type="evidence" value="ECO:0007669"/>
    <property type="project" value="TreeGrafter"/>
</dbReference>
<dbReference type="SUPFAM" id="SSF55816">
    <property type="entry name" value="5'-nucleotidase (syn. UDP-sugar hydrolase), C-terminal domain"/>
    <property type="match status" value="1"/>
</dbReference>
<evidence type="ECO:0000256" key="9">
    <source>
        <dbReference type="ARBA" id="ARBA00022801"/>
    </source>
</evidence>
<dbReference type="InterPro" id="IPR006146">
    <property type="entry name" value="5'-Nucleotdase_CS"/>
</dbReference>
<keyword evidence="15" id="KW-1185">Reference proteome</keyword>
<keyword evidence="8 11" id="KW-0547">Nucleotide-binding</keyword>
<feature type="domain" description="Calcineurin-like phosphoesterase" evidence="12">
    <location>
        <begin position="93"/>
        <end position="330"/>
    </location>
</feature>
<protein>
    <submittedName>
        <fullName evidence="14">Bifunctional 2',3'-cyclic-nucleotide 2'-phosphodiesterase/3'-nucleotidase</fullName>
    </submittedName>
</protein>
<dbReference type="CDD" id="cd07410">
    <property type="entry name" value="MPP_CpdB_N"/>
    <property type="match status" value="1"/>
</dbReference>
<name>A0AAW9NWF3_9BACL</name>
<comment type="caution">
    <text evidence="14">The sequence shown here is derived from an EMBL/GenBank/DDBJ whole genome shotgun (WGS) entry which is preliminary data.</text>
</comment>
<proteinExistence type="inferred from homology"/>
<accession>A0AAW9NWF3</accession>
<dbReference type="Pfam" id="PF02872">
    <property type="entry name" value="5_nucleotid_C"/>
    <property type="match status" value="1"/>
</dbReference>
<comment type="catalytic activity">
    <reaction evidence="1">
        <text>a ribonucleoside 3'-phosphate + H2O = a ribonucleoside + phosphate</text>
        <dbReference type="Rhea" id="RHEA:10144"/>
        <dbReference type="ChEBI" id="CHEBI:13197"/>
        <dbReference type="ChEBI" id="CHEBI:15377"/>
        <dbReference type="ChEBI" id="CHEBI:18254"/>
        <dbReference type="ChEBI" id="CHEBI:43474"/>
        <dbReference type="EC" id="3.1.3.6"/>
    </reaction>
</comment>
<comment type="similarity">
    <text evidence="5 11">Belongs to the 5'-nucleotidase family.</text>
</comment>
<keyword evidence="6" id="KW-0479">Metal-binding</keyword>
<evidence type="ECO:0000256" key="7">
    <source>
        <dbReference type="ARBA" id="ARBA00022729"/>
    </source>
</evidence>
<dbReference type="RefSeq" id="WP_326125213.1">
    <property type="nucleotide sequence ID" value="NZ_JARSFG010000042.1"/>
</dbReference>
<dbReference type="PRINTS" id="PR01607">
    <property type="entry name" value="APYRASEFAMLY"/>
</dbReference>
<evidence type="ECO:0000256" key="10">
    <source>
        <dbReference type="ARBA" id="ARBA00023268"/>
    </source>
</evidence>
<dbReference type="Gene3D" id="3.90.780.10">
    <property type="entry name" value="5'-Nucleotidase, C-terminal domain"/>
    <property type="match status" value="1"/>
</dbReference>
<keyword evidence="10" id="KW-0511">Multifunctional enzyme</keyword>
<keyword evidence="9 11" id="KW-0378">Hydrolase</keyword>
<evidence type="ECO:0000256" key="6">
    <source>
        <dbReference type="ARBA" id="ARBA00022723"/>
    </source>
</evidence>
<evidence type="ECO:0000259" key="13">
    <source>
        <dbReference type="Pfam" id="PF02872"/>
    </source>
</evidence>
<gene>
    <name evidence="14" type="ORF">P9B03_19870</name>
</gene>
<dbReference type="NCBIfam" id="NF006938">
    <property type="entry name" value="PRK09420.1"/>
    <property type="match status" value="1"/>
</dbReference>
<evidence type="ECO:0000256" key="8">
    <source>
        <dbReference type="ARBA" id="ARBA00022741"/>
    </source>
</evidence>
<evidence type="ECO:0000256" key="1">
    <source>
        <dbReference type="ARBA" id="ARBA00000527"/>
    </source>
</evidence>
<dbReference type="InterPro" id="IPR041827">
    <property type="entry name" value="CpdB_N"/>
</dbReference>